<feature type="compositionally biased region" description="Polar residues" evidence="1">
    <location>
        <begin position="162"/>
        <end position="174"/>
    </location>
</feature>
<evidence type="ECO:0000313" key="3">
    <source>
        <dbReference type="Proteomes" id="UP000717585"/>
    </source>
</evidence>
<comment type="caution">
    <text evidence="2">The sequence shown here is derived from an EMBL/GenBank/DDBJ whole genome shotgun (WGS) entry which is preliminary data.</text>
</comment>
<feature type="region of interest" description="Disordered" evidence="1">
    <location>
        <begin position="155"/>
        <end position="174"/>
    </location>
</feature>
<feature type="region of interest" description="Disordered" evidence="1">
    <location>
        <begin position="298"/>
        <end position="333"/>
    </location>
</feature>
<accession>A0A8J6E1N6</accession>
<reference evidence="2" key="1">
    <citation type="submission" date="2021-05" db="EMBL/GenBank/DDBJ databases">
        <title>A free-living protist that lacks canonical eukaryotic 1 DNA replication and segregation systems.</title>
        <authorList>
            <person name="Salas-Leiva D.E."/>
            <person name="Tromer E.C."/>
            <person name="Curtis B.A."/>
            <person name="Jerlstrom-Hultqvist J."/>
            <person name="Kolisko M."/>
            <person name="Yi Z."/>
            <person name="Salas-Leiva J.S."/>
            <person name="Gallot-Lavallee L."/>
            <person name="Kops G.J.P.L."/>
            <person name="Archibald J.M."/>
            <person name="Simpson A.G.B."/>
            <person name="Roger A.J."/>
        </authorList>
    </citation>
    <scope>NUCLEOTIDE SEQUENCE</scope>
    <source>
        <strain evidence="2">BICM</strain>
    </source>
</reference>
<feature type="region of interest" description="Disordered" evidence="1">
    <location>
        <begin position="60"/>
        <end position="92"/>
    </location>
</feature>
<evidence type="ECO:0000256" key="1">
    <source>
        <dbReference type="SAM" id="MobiDB-lite"/>
    </source>
</evidence>
<sequence>MPILVQLRRKFITWLAYLALPYRRPIAIGNLPSTLEPTVATAVAAAGSWNDTEQRQNHLVRPNEDAQDPPGCRQLHPGQVGGPSQQGQQSPCRPLLDDWTEGPNAAQYGLRTCILPMLNHLLRAVPPSHAPSRRFKVARSHPTLSRIITRLERTSCGAPASVSHSQAQYGTPPTSAAIADQTANEIPPPSLSSARTGPNQSKRSRTSPTLTLPYLTLPYLTKLLRQQAAAQLGEQPLPDLHPLIFTIPYPLHADAELPPGATFQALAKRQVGLPAFNTGDLPQCPMCSKPHPDTEHLLGCQNLPSPQAPPRRHARCHSHPPPPRPRPQRAKPLPGCRACRRINPNADIPADLLITPPNAMPTVVDLRVTNYRSSAYSDKTRHYRDYRVTVLPAISSIYGETAVTKTSGAKKERPCWIASLAGICGRRRDRHPPPRCRPRPLERQRCSLGLDSLPTLITDTGSNSDRVSHCTTQPHTARAQARHTRVT</sequence>
<feature type="compositionally biased region" description="Low complexity" evidence="1">
    <location>
        <begin position="82"/>
        <end position="91"/>
    </location>
</feature>
<dbReference type="EMBL" id="JAHDYR010000062">
    <property type="protein sequence ID" value="KAG9390862.1"/>
    <property type="molecule type" value="Genomic_DNA"/>
</dbReference>
<feature type="region of interest" description="Disordered" evidence="1">
    <location>
        <begin position="461"/>
        <end position="487"/>
    </location>
</feature>
<keyword evidence="3" id="KW-1185">Reference proteome</keyword>
<evidence type="ECO:0000313" key="2">
    <source>
        <dbReference type="EMBL" id="KAG9390862.1"/>
    </source>
</evidence>
<organism evidence="2 3">
    <name type="scientific">Carpediemonas membranifera</name>
    <dbReference type="NCBI Taxonomy" id="201153"/>
    <lineage>
        <taxon>Eukaryota</taxon>
        <taxon>Metamonada</taxon>
        <taxon>Carpediemonas-like organisms</taxon>
        <taxon>Carpediemonas</taxon>
    </lineage>
</organism>
<name>A0A8J6E1N6_9EUKA</name>
<dbReference type="AlphaFoldDB" id="A0A8J6E1N6"/>
<protein>
    <submittedName>
        <fullName evidence="2">Uncharacterized protein</fullName>
    </submittedName>
</protein>
<dbReference type="Proteomes" id="UP000717585">
    <property type="component" value="Unassembled WGS sequence"/>
</dbReference>
<feature type="compositionally biased region" description="Polar residues" evidence="1">
    <location>
        <begin position="461"/>
        <end position="475"/>
    </location>
</feature>
<feature type="region of interest" description="Disordered" evidence="1">
    <location>
        <begin position="184"/>
        <end position="208"/>
    </location>
</feature>
<proteinExistence type="predicted"/>
<feature type="compositionally biased region" description="Polar residues" evidence="1">
    <location>
        <begin position="191"/>
        <end position="201"/>
    </location>
</feature>
<gene>
    <name evidence="2" type="ORF">J8273_7126</name>
</gene>